<feature type="region of interest" description="Disordered" evidence="1">
    <location>
        <begin position="151"/>
        <end position="187"/>
    </location>
</feature>
<dbReference type="AlphaFoldDB" id="A0A178Z5K7"/>
<feature type="compositionally biased region" description="Basic and acidic residues" evidence="1">
    <location>
        <begin position="1"/>
        <end position="18"/>
    </location>
</feature>
<dbReference type="Proteomes" id="UP000078343">
    <property type="component" value="Unassembled WGS sequence"/>
</dbReference>
<dbReference type="GeneID" id="30014922"/>
<evidence type="ECO:0000313" key="3">
    <source>
        <dbReference type="Proteomes" id="UP000078343"/>
    </source>
</evidence>
<reference evidence="2 3" key="1">
    <citation type="submission" date="2016-04" db="EMBL/GenBank/DDBJ databases">
        <title>Draft genome of Fonsecaea erecta CBS 125763.</title>
        <authorList>
            <person name="Weiss V.A."/>
            <person name="Vicente V.A."/>
            <person name="Raittz R.T."/>
            <person name="Moreno L.F."/>
            <person name="De Souza E.M."/>
            <person name="Pedrosa F.O."/>
            <person name="Steffens M.B."/>
            <person name="Faoro H."/>
            <person name="Tadra-Sfeir M.Z."/>
            <person name="Najafzadeh M.J."/>
            <person name="Felipe M.S."/>
            <person name="Teixeira M."/>
            <person name="Sun J."/>
            <person name="Xi L."/>
            <person name="Gomes R."/>
            <person name="De Azevedo C.M."/>
            <person name="Salgado C.G."/>
            <person name="Da Silva M.B."/>
            <person name="Nascimento M.F."/>
            <person name="Queiroz-Telles F."/>
            <person name="Attili D.S."/>
            <person name="Gorbushina A."/>
        </authorList>
    </citation>
    <scope>NUCLEOTIDE SEQUENCE [LARGE SCALE GENOMIC DNA]</scope>
    <source>
        <strain evidence="2 3">CBS 125763</strain>
    </source>
</reference>
<proteinExistence type="predicted"/>
<gene>
    <name evidence="2" type="ORF">AYL99_10754</name>
</gene>
<comment type="caution">
    <text evidence="2">The sequence shown here is derived from an EMBL/GenBank/DDBJ whole genome shotgun (WGS) entry which is preliminary data.</text>
</comment>
<dbReference type="EMBL" id="LVYI01000012">
    <property type="protein sequence ID" value="OAP55054.1"/>
    <property type="molecule type" value="Genomic_DNA"/>
</dbReference>
<organism evidence="2 3">
    <name type="scientific">Fonsecaea erecta</name>
    <dbReference type="NCBI Taxonomy" id="1367422"/>
    <lineage>
        <taxon>Eukaryota</taxon>
        <taxon>Fungi</taxon>
        <taxon>Dikarya</taxon>
        <taxon>Ascomycota</taxon>
        <taxon>Pezizomycotina</taxon>
        <taxon>Eurotiomycetes</taxon>
        <taxon>Chaetothyriomycetidae</taxon>
        <taxon>Chaetothyriales</taxon>
        <taxon>Herpotrichiellaceae</taxon>
        <taxon>Fonsecaea</taxon>
    </lineage>
</organism>
<feature type="region of interest" description="Disordered" evidence="1">
    <location>
        <begin position="1"/>
        <end position="44"/>
    </location>
</feature>
<keyword evidence="3" id="KW-1185">Reference proteome</keyword>
<accession>A0A178Z5K7</accession>
<name>A0A178Z5K7_9EURO</name>
<dbReference type="RefSeq" id="XP_018688421.1">
    <property type="nucleotide sequence ID" value="XM_018842260.1"/>
</dbReference>
<sequence length="187" mass="19308">MNGHDEYGHDGGEEHDGYDYQEGQGEDDGQGMAGHLGMGLEGQEGQDPDVAHLTHLVVKLIMEPQPGPSHVPKPQHAHSRFAQDPHHAEAMMLLDKIASEPIHEAHLESMIHVGLLLLARLAKKVGMTAGHDAQSMGMGMGMGMGAGAGAGAGMGADPSQMGHGGMGAHGGEEGEGEGEEGEGEEGC</sequence>
<feature type="compositionally biased region" description="Acidic residues" evidence="1">
    <location>
        <begin position="173"/>
        <end position="187"/>
    </location>
</feature>
<protein>
    <submittedName>
        <fullName evidence="2">Uncharacterized protein</fullName>
    </submittedName>
</protein>
<evidence type="ECO:0000256" key="1">
    <source>
        <dbReference type="SAM" id="MobiDB-lite"/>
    </source>
</evidence>
<evidence type="ECO:0000313" key="2">
    <source>
        <dbReference type="EMBL" id="OAP55054.1"/>
    </source>
</evidence>
<dbReference type="OrthoDB" id="5423330at2759"/>
<feature type="compositionally biased region" description="Gly residues" evidence="1">
    <location>
        <begin position="31"/>
        <end position="42"/>
    </location>
</feature>